<feature type="compositionally biased region" description="Basic and acidic residues" evidence="1">
    <location>
        <begin position="184"/>
        <end position="207"/>
    </location>
</feature>
<organism evidence="2 3">
    <name type="scientific">Ancylobacter novellus</name>
    <name type="common">Thiobacillus novellus</name>
    <dbReference type="NCBI Taxonomy" id="921"/>
    <lineage>
        <taxon>Bacteria</taxon>
        <taxon>Pseudomonadati</taxon>
        <taxon>Pseudomonadota</taxon>
        <taxon>Alphaproteobacteria</taxon>
        <taxon>Hyphomicrobiales</taxon>
        <taxon>Xanthobacteraceae</taxon>
        <taxon>Ancylobacter</taxon>
    </lineage>
</organism>
<feature type="compositionally biased region" description="Polar residues" evidence="1">
    <location>
        <begin position="87"/>
        <end position="98"/>
    </location>
</feature>
<feature type="compositionally biased region" description="Basic and acidic residues" evidence="1">
    <location>
        <begin position="70"/>
        <end position="83"/>
    </location>
</feature>
<comment type="caution">
    <text evidence="2">The sequence shown here is derived from an EMBL/GenBank/DDBJ whole genome shotgun (WGS) entry which is preliminary data.</text>
</comment>
<dbReference type="Proteomes" id="UP000248887">
    <property type="component" value="Unassembled WGS sequence"/>
</dbReference>
<accession>A0A2W5RDD3</accession>
<evidence type="ECO:0000313" key="2">
    <source>
        <dbReference type="EMBL" id="PZQ84795.1"/>
    </source>
</evidence>
<evidence type="ECO:0000256" key="1">
    <source>
        <dbReference type="SAM" id="MobiDB-lite"/>
    </source>
</evidence>
<gene>
    <name evidence="2" type="ORF">DI549_04035</name>
</gene>
<name>A0A2W5RDD3_ANCNO</name>
<sequence length="207" mass="22267">MVAVPFGISPASAQEDNFTEQLLTNLGLVPPPPPDINYRERAPLVVPPSGDVLPPPRSADSITQNPAWPKDADQERRKAEARAARATPTSFSDTQATRALTPAEMARGTNPNATGASGQAAARNNSSRPDWLKPGSGTGLGSLWNKQPEKPLAFEGEPEREALIQPPPGYQTPAPGAAYGVVADRPEEKGWNLPDWFDRSQRNTDRN</sequence>
<proteinExistence type="predicted"/>
<reference evidence="2 3" key="1">
    <citation type="submission" date="2017-08" db="EMBL/GenBank/DDBJ databases">
        <title>Infants hospitalized years apart are colonized by the same room-sourced microbial strains.</title>
        <authorList>
            <person name="Brooks B."/>
            <person name="Olm M.R."/>
            <person name="Firek B.A."/>
            <person name="Baker R."/>
            <person name="Thomas B.C."/>
            <person name="Morowitz M.J."/>
            <person name="Banfield J.F."/>
        </authorList>
    </citation>
    <scope>NUCLEOTIDE SEQUENCE [LARGE SCALE GENOMIC DNA]</scope>
    <source>
        <strain evidence="2">S2_005_001_R2_27</strain>
    </source>
</reference>
<feature type="region of interest" description="Disordered" evidence="1">
    <location>
        <begin position="30"/>
        <end position="207"/>
    </location>
</feature>
<dbReference type="EMBL" id="QFQD01000007">
    <property type="protein sequence ID" value="PZQ84795.1"/>
    <property type="molecule type" value="Genomic_DNA"/>
</dbReference>
<protein>
    <submittedName>
        <fullName evidence="2">Uncharacterized protein</fullName>
    </submittedName>
</protein>
<feature type="compositionally biased region" description="Polar residues" evidence="1">
    <location>
        <begin position="109"/>
        <end position="128"/>
    </location>
</feature>
<dbReference type="AlphaFoldDB" id="A0A2W5RDD3"/>
<evidence type="ECO:0000313" key="3">
    <source>
        <dbReference type="Proteomes" id="UP000248887"/>
    </source>
</evidence>